<dbReference type="Pfam" id="PF07727">
    <property type="entry name" value="RVT_2"/>
    <property type="match status" value="1"/>
</dbReference>
<organism evidence="2 3">
    <name type="scientific">Dioscorea cayennensis subsp. rotundata</name>
    <name type="common">White Guinea yam</name>
    <name type="synonym">Dioscorea rotundata</name>
    <dbReference type="NCBI Taxonomy" id="55577"/>
    <lineage>
        <taxon>Eukaryota</taxon>
        <taxon>Viridiplantae</taxon>
        <taxon>Streptophyta</taxon>
        <taxon>Embryophyta</taxon>
        <taxon>Tracheophyta</taxon>
        <taxon>Spermatophyta</taxon>
        <taxon>Magnoliopsida</taxon>
        <taxon>Liliopsida</taxon>
        <taxon>Dioscoreales</taxon>
        <taxon>Dioscoreaceae</taxon>
        <taxon>Dioscorea</taxon>
    </lineage>
</organism>
<protein>
    <submittedName>
        <fullName evidence="3">Uncharacterized mitochondrial protein AtMg00810-like</fullName>
    </submittedName>
</protein>
<dbReference type="PANTHER" id="PTHR11439">
    <property type="entry name" value="GAG-POL-RELATED RETROTRANSPOSON"/>
    <property type="match status" value="1"/>
</dbReference>
<proteinExistence type="predicted"/>
<dbReference type="GeneID" id="120284009"/>
<name>A0AB40D3D3_DIOCR</name>
<dbReference type="RefSeq" id="XP_039146770.1">
    <property type="nucleotide sequence ID" value="XM_039290836.1"/>
</dbReference>
<keyword evidence="2" id="KW-1185">Reference proteome</keyword>
<evidence type="ECO:0000313" key="2">
    <source>
        <dbReference type="Proteomes" id="UP001515500"/>
    </source>
</evidence>
<dbReference type="Proteomes" id="UP001515500">
    <property type="component" value="Chromosome 19"/>
</dbReference>
<accession>A0AB40D3D3</accession>
<dbReference type="PANTHER" id="PTHR11439:SF463">
    <property type="entry name" value="REVERSE TRANSCRIPTASE TY1_COPIA-TYPE DOMAIN-CONTAINING PROTEIN"/>
    <property type="match status" value="1"/>
</dbReference>
<dbReference type="InterPro" id="IPR013103">
    <property type="entry name" value="RVT_2"/>
</dbReference>
<feature type="domain" description="Reverse transcriptase Ty1/copia-type" evidence="1">
    <location>
        <begin position="33"/>
        <end position="124"/>
    </location>
</feature>
<evidence type="ECO:0000259" key="1">
    <source>
        <dbReference type="Pfam" id="PF07727"/>
    </source>
</evidence>
<evidence type="ECO:0000313" key="3">
    <source>
        <dbReference type="RefSeq" id="XP_039146770.1"/>
    </source>
</evidence>
<sequence length="229" mass="25876">MGNSKKKCLCLNLKVTPLKGRRIMSIDSERLYMVFTKLPGPDILLLCLYIDDIIYMGSSIEMLSEFKDIMVKIFEMSYLGRLRYFLGLEVRQFNGALFVTQTKYAKDLLKRDGMLHSKDAISPMNINEKLQLEDCSGSADSSRYKRLVGRILYLTHTKLDIMYAVGMVSSLWLVGFTDNDWGGSRDDRRSTSGWTFSLGSVVIAWCSKKQPITALLNTEVAYISATSAA</sequence>
<dbReference type="AlphaFoldDB" id="A0AB40D3D3"/>
<reference evidence="3" key="1">
    <citation type="submission" date="2025-08" db="UniProtKB">
        <authorList>
            <consortium name="RefSeq"/>
        </authorList>
    </citation>
    <scope>IDENTIFICATION</scope>
</reference>
<dbReference type="CDD" id="cd09272">
    <property type="entry name" value="RNase_HI_RT_Ty1"/>
    <property type="match status" value="1"/>
</dbReference>
<gene>
    <name evidence="3" type="primary">LOC120284009</name>
</gene>